<reference evidence="1 2" key="1">
    <citation type="submission" date="2019-08" db="EMBL/GenBank/DDBJ databases">
        <authorList>
            <person name="Lei W."/>
        </authorList>
    </citation>
    <scope>NUCLEOTIDE SEQUENCE [LARGE SCALE GENOMIC DNA]</scope>
    <source>
        <strain evidence="1 2">CCUG 58627</strain>
    </source>
</reference>
<comment type="caution">
    <text evidence="1">The sequence shown here is derived from an EMBL/GenBank/DDBJ whole genome shotgun (WGS) entry which is preliminary data.</text>
</comment>
<dbReference type="Proteomes" id="UP000320791">
    <property type="component" value="Unassembled WGS sequence"/>
</dbReference>
<name>A0A5C5UI24_9CORY</name>
<sequence>MSISRHLDRYMDDQGIVPTAEVEPDHPCQVFEGAEGLRVVELTPQVRLDEAREAVQEILGVPVWGVR</sequence>
<dbReference type="OrthoDB" id="4413861at2"/>
<gene>
    <name evidence="1" type="ORF">FRX94_07240</name>
</gene>
<dbReference type="EMBL" id="VOHM01000013">
    <property type="protein sequence ID" value="TWT25050.1"/>
    <property type="molecule type" value="Genomic_DNA"/>
</dbReference>
<accession>A0A5C5UI24</accession>
<evidence type="ECO:0000313" key="1">
    <source>
        <dbReference type="EMBL" id="TWT25050.1"/>
    </source>
</evidence>
<dbReference type="AlphaFoldDB" id="A0A5C5UI24"/>
<organism evidence="1 2">
    <name type="scientific">Corynebacterium canis</name>
    <dbReference type="NCBI Taxonomy" id="679663"/>
    <lineage>
        <taxon>Bacteria</taxon>
        <taxon>Bacillati</taxon>
        <taxon>Actinomycetota</taxon>
        <taxon>Actinomycetes</taxon>
        <taxon>Mycobacteriales</taxon>
        <taxon>Corynebacteriaceae</taxon>
        <taxon>Corynebacterium</taxon>
    </lineage>
</organism>
<evidence type="ECO:0000313" key="2">
    <source>
        <dbReference type="Proteomes" id="UP000320791"/>
    </source>
</evidence>
<dbReference type="RefSeq" id="WP_146324462.1">
    <property type="nucleotide sequence ID" value="NZ_BAABLR010000010.1"/>
</dbReference>
<protein>
    <submittedName>
        <fullName evidence="1">Uncharacterized protein</fullName>
    </submittedName>
</protein>
<keyword evidence="2" id="KW-1185">Reference proteome</keyword>
<proteinExistence type="predicted"/>